<gene>
    <name evidence="10" type="ORF">Pdw03_3896</name>
</gene>
<dbReference type="GeneID" id="26235872"/>
<feature type="region of interest" description="Disordered" evidence="7">
    <location>
        <begin position="378"/>
        <end position="402"/>
    </location>
</feature>
<keyword evidence="4 8" id="KW-0812">Transmembrane</keyword>
<evidence type="ECO:0000256" key="5">
    <source>
        <dbReference type="ARBA" id="ARBA00022989"/>
    </source>
</evidence>
<dbReference type="RefSeq" id="XP_014531713.1">
    <property type="nucleotide sequence ID" value="XM_014676227.1"/>
</dbReference>
<feature type="transmembrane region" description="Helical" evidence="8">
    <location>
        <begin position="214"/>
        <end position="235"/>
    </location>
</feature>
<dbReference type="VEuPathDB" id="FungiDB:PDIP_75560"/>
<evidence type="ECO:0000256" key="4">
    <source>
        <dbReference type="ARBA" id="ARBA00022692"/>
    </source>
</evidence>
<proteinExistence type="inferred from homology"/>
<dbReference type="PROSITE" id="PS50850">
    <property type="entry name" value="MFS"/>
    <property type="match status" value="1"/>
</dbReference>
<dbReference type="InterPro" id="IPR003663">
    <property type="entry name" value="Sugar/inositol_transpt"/>
</dbReference>
<evidence type="ECO:0000256" key="6">
    <source>
        <dbReference type="ARBA" id="ARBA00023136"/>
    </source>
</evidence>
<dbReference type="InterPro" id="IPR050360">
    <property type="entry name" value="MFS_Sugar_Transporters"/>
</dbReference>
<evidence type="ECO:0000256" key="2">
    <source>
        <dbReference type="ARBA" id="ARBA00010992"/>
    </source>
</evidence>
<evidence type="ECO:0000313" key="11">
    <source>
        <dbReference type="Proteomes" id="UP000595662"/>
    </source>
</evidence>
<dbReference type="GO" id="GO:0005351">
    <property type="term" value="F:carbohydrate:proton symporter activity"/>
    <property type="evidence" value="ECO:0007669"/>
    <property type="project" value="TreeGrafter"/>
</dbReference>
<dbReference type="PRINTS" id="PR00171">
    <property type="entry name" value="SUGRTRNSPORT"/>
</dbReference>
<dbReference type="AlphaFoldDB" id="A0A7T6XH88"/>
<dbReference type="PROSITE" id="PS00217">
    <property type="entry name" value="SUGAR_TRANSPORT_2"/>
    <property type="match status" value="1"/>
</dbReference>
<name>A0A7T6XH88_PENDI</name>
<sequence length="402" mass="44790">MAMFQTGRFMCGLGIGILVTVCPMYLSEMSSALHRGWFVGHHAMFLVFGCMLSGSVGYACYYATGPLDRFGWRFPLALQCLPTMVLLLGSPWLPRSPRWLISKGKFDEAQHVLERLRESPDDPNNLTAKEEFFQTKEQIQLEAGRLATYGSWGAEFGGPLIINNYAVLLYKNLGMKGGMPLLLSAVWLTTAGLIYNPLGAWLHDEANSRRGMYMIGFIGIIITTSCLATLTAQYAGTTYKVGNGFGIFFMYLYLAFQGTFCDTTMYLYVSEIFPTEIRPIGMGFSLFGQFASTLILLQTAPIGFGNIGWKYYLVIICWSVFFIPIIYFFFPETAGLTLEEIAKNVGEEVAVKLPRVTDEEKAQLGRQLVTDENVQSFVSSELDTETKPSSTNEAELNVSKAE</sequence>
<evidence type="ECO:0000313" key="10">
    <source>
        <dbReference type="EMBL" id="QQK41042.1"/>
    </source>
</evidence>
<comment type="similarity">
    <text evidence="2">Belongs to the major facilitator superfamily. Sugar transporter (TC 2.A.1.1) family.</text>
</comment>
<evidence type="ECO:0000259" key="9">
    <source>
        <dbReference type="PROSITE" id="PS50850"/>
    </source>
</evidence>
<dbReference type="InterPro" id="IPR020846">
    <property type="entry name" value="MFS_dom"/>
</dbReference>
<dbReference type="InterPro" id="IPR005829">
    <property type="entry name" value="Sugar_transporter_CS"/>
</dbReference>
<dbReference type="Gene3D" id="1.20.1250.20">
    <property type="entry name" value="MFS general substrate transporter like domains"/>
    <property type="match status" value="1"/>
</dbReference>
<keyword evidence="10" id="KW-0762">Sugar transport</keyword>
<accession>A0A7T6XH88</accession>
<evidence type="ECO:0000256" key="8">
    <source>
        <dbReference type="SAM" id="Phobius"/>
    </source>
</evidence>
<dbReference type="PANTHER" id="PTHR48022:SF38">
    <property type="entry name" value="MAJOR FACILITATOR SUPERFAMILY (MFS) PROFILE DOMAIN-CONTAINING PROTEIN-RELATED"/>
    <property type="match status" value="1"/>
</dbReference>
<dbReference type="EMBL" id="CP060774">
    <property type="protein sequence ID" value="QQK41042.1"/>
    <property type="molecule type" value="Genomic_DNA"/>
</dbReference>
<evidence type="ECO:0000256" key="7">
    <source>
        <dbReference type="SAM" id="MobiDB-lite"/>
    </source>
</evidence>
<dbReference type="SUPFAM" id="SSF103473">
    <property type="entry name" value="MFS general substrate transporter"/>
    <property type="match status" value="1"/>
</dbReference>
<feature type="transmembrane region" description="Helical" evidence="8">
    <location>
        <begin position="311"/>
        <end position="330"/>
    </location>
</feature>
<dbReference type="InterPro" id="IPR005828">
    <property type="entry name" value="MFS_sugar_transport-like"/>
</dbReference>
<feature type="transmembrane region" description="Helical" evidence="8">
    <location>
        <begin position="38"/>
        <end position="62"/>
    </location>
</feature>
<reference evidence="10 11" key="1">
    <citation type="submission" date="2020-08" db="EMBL/GenBank/DDBJ databases">
        <title>The completed genome sequence of the pathogenic ascomycete fungus Penicillium digitatum.</title>
        <authorList>
            <person name="Wang M."/>
        </authorList>
    </citation>
    <scope>NUCLEOTIDE SEQUENCE [LARGE SCALE GENOMIC DNA]</scope>
    <source>
        <strain evidence="10 11">PdW03</strain>
    </source>
</reference>
<evidence type="ECO:0000256" key="3">
    <source>
        <dbReference type="ARBA" id="ARBA00022448"/>
    </source>
</evidence>
<dbReference type="Pfam" id="PF00083">
    <property type="entry name" value="Sugar_tr"/>
    <property type="match status" value="1"/>
</dbReference>
<dbReference type="PANTHER" id="PTHR48022">
    <property type="entry name" value="PLASTIDIC GLUCOSE TRANSPORTER 4"/>
    <property type="match status" value="1"/>
</dbReference>
<feature type="transmembrane region" description="Helical" evidence="8">
    <location>
        <begin position="247"/>
        <end position="268"/>
    </location>
</feature>
<protein>
    <submittedName>
        <fullName evidence="10">MFS sugar transporter, putative</fullName>
    </submittedName>
</protein>
<dbReference type="InterPro" id="IPR036259">
    <property type="entry name" value="MFS_trans_sf"/>
</dbReference>
<feature type="transmembrane region" description="Helical" evidence="8">
    <location>
        <begin position="280"/>
        <end position="299"/>
    </location>
</feature>
<keyword evidence="6 8" id="KW-0472">Membrane</keyword>
<dbReference type="OMA" id="IMWSCDY"/>
<keyword evidence="3" id="KW-0813">Transport</keyword>
<dbReference type="KEGG" id="pdp:PDIP_75560"/>
<evidence type="ECO:0000256" key="1">
    <source>
        <dbReference type="ARBA" id="ARBA00004141"/>
    </source>
</evidence>
<comment type="subcellular location">
    <subcellularLocation>
        <location evidence="1">Membrane</location>
        <topology evidence="1">Multi-pass membrane protein</topology>
    </subcellularLocation>
</comment>
<feature type="transmembrane region" description="Helical" evidence="8">
    <location>
        <begin position="7"/>
        <end position="26"/>
    </location>
</feature>
<organism evidence="10 11">
    <name type="scientific">Penicillium digitatum</name>
    <name type="common">Green mold</name>
    <dbReference type="NCBI Taxonomy" id="36651"/>
    <lineage>
        <taxon>Eukaryota</taxon>
        <taxon>Fungi</taxon>
        <taxon>Dikarya</taxon>
        <taxon>Ascomycota</taxon>
        <taxon>Pezizomycotina</taxon>
        <taxon>Eurotiomycetes</taxon>
        <taxon>Eurotiomycetidae</taxon>
        <taxon>Eurotiales</taxon>
        <taxon>Aspergillaceae</taxon>
        <taxon>Penicillium</taxon>
    </lineage>
</organism>
<feature type="compositionally biased region" description="Polar residues" evidence="7">
    <location>
        <begin position="378"/>
        <end position="394"/>
    </location>
</feature>
<dbReference type="GO" id="GO:0016020">
    <property type="term" value="C:membrane"/>
    <property type="evidence" value="ECO:0007669"/>
    <property type="project" value="UniProtKB-SubCell"/>
</dbReference>
<feature type="transmembrane region" description="Helical" evidence="8">
    <location>
        <begin position="181"/>
        <end position="202"/>
    </location>
</feature>
<feature type="transmembrane region" description="Helical" evidence="8">
    <location>
        <begin position="74"/>
        <end position="93"/>
    </location>
</feature>
<dbReference type="Proteomes" id="UP000595662">
    <property type="component" value="Chromosome 1"/>
</dbReference>
<keyword evidence="5 8" id="KW-1133">Transmembrane helix</keyword>
<feature type="domain" description="Major facilitator superfamily (MFS) profile" evidence="9">
    <location>
        <begin position="1"/>
        <end position="334"/>
    </location>
</feature>